<evidence type="ECO:0000256" key="1">
    <source>
        <dbReference type="SAM" id="MobiDB-lite"/>
    </source>
</evidence>
<proteinExistence type="predicted"/>
<dbReference type="AlphaFoldDB" id="A0A2P5C5F9"/>
<dbReference type="InParanoid" id="A0A2P5C5F9"/>
<gene>
    <name evidence="2" type="ORF">TorRG33x02_296770</name>
</gene>
<dbReference type="EMBL" id="JXTC01000410">
    <property type="protein sequence ID" value="PON56312.1"/>
    <property type="molecule type" value="Genomic_DNA"/>
</dbReference>
<organism evidence="2 3">
    <name type="scientific">Trema orientale</name>
    <name type="common">Charcoal tree</name>
    <name type="synonym">Celtis orientalis</name>
    <dbReference type="NCBI Taxonomy" id="63057"/>
    <lineage>
        <taxon>Eukaryota</taxon>
        <taxon>Viridiplantae</taxon>
        <taxon>Streptophyta</taxon>
        <taxon>Embryophyta</taxon>
        <taxon>Tracheophyta</taxon>
        <taxon>Spermatophyta</taxon>
        <taxon>Magnoliopsida</taxon>
        <taxon>eudicotyledons</taxon>
        <taxon>Gunneridae</taxon>
        <taxon>Pentapetalae</taxon>
        <taxon>rosids</taxon>
        <taxon>fabids</taxon>
        <taxon>Rosales</taxon>
        <taxon>Cannabaceae</taxon>
        <taxon>Trema</taxon>
    </lineage>
</organism>
<comment type="caution">
    <text evidence="2">The sequence shown here is derived from an EMBL/GenBank/DDBJ whole genome shotgun (WGS) entry which is preliminary data.</text>
</comment>
<evidence type="ECO:0000313" key="3">
    <source>
        <dbReference type="Proteomes" id="UP000237000"/>
    </source>
</evidence>
<evidence type="ECO:0000313" key="2">
    <source>
        <dbReference type="EMBL" id="PON56312.1"/>
    </source>
</evidence>
<dbReference type="Proteomes" id="UP000237000">
    <property type="component" value="Unassembled WGS sequence"/>
</dbReference>
<accession>A0A2P5C5F9</accession>
<name>A0A2P5C5F9_TREOI</name>
<keyword evidence="3" id="KW-1185">Reference proteome</keyword>
<sequence length="26" mass="2741">MGATKNNGDDGEKVYGNWLQDAAASK</sequence>
<feature type="region of interest" description="Disordered" evidence="1">
    <location>
        <begin position="1"/>
        <end position="26"/>
    </location>
</feature>
<reference evidence="3" key="1">
    <citation type="submission" date="2016-06" db="EMBL/GenBank/DDBJ databases">
        <title>Parallel loss of symbiosis genes in relatives of nitrogen-fixing non-legume Parasponia.</title>
        <authorList>
            <person name="Van Velzen R."/>
            <person name="Holmer R."/>
            <person name="Bu F."/>
            <person name="Rutten L."/>
            <person name="Van Zeijl A."/>
            <person name="Liu W."/>
            <person name="Santuari L."/>
            <person name="Cao Q."/>
            <person name="Sharma T."/>
            <person name="Shen D."/>
            <person name="Roswanjaya Y."/>
            <person name="Wardhani T."/>
            <person name="Kalhor M.S."/>
            <person name="Jansen J."/>
            <person name="Van den Hoogen J."/>
            <person name="Gungor B."/>
            <person name="Hartog M."/>
            <person name="Hontelez J."/>
            <person name="Verver J."/>
            <person name="Yang W.-C."/>
            <person name="Schijlen E."/>
            <person name="Repin R."/>
            <person name="Schilthuizen M."/>
            <person name="Schranz E."/>
            <person name="Heidstra R."/>
            <person name="Miyata K."/>
            <person name="Fedorova E."/>
            <person name="Kohlen W."/>
            <person name="Bisseling T."/>
            <person name="Smit S."/>
            <person name="Geurts R."/>
        </authorList>
    </citation>
    <scope>NUCLEOTIDE SEQUENCE [LARGE SCALE GENOMIC DNA]</scope>
    <source>
        <strain evidence="3">cv. RG33-2</strain>
    </source>
</reference>
<protein>
    <submittedName>
        <fullName evidence="2">Uncharacterized protein</fullName>
    </submittedName>
</protein>